<dbReference type="AlphaFoldDB" id="A0A6I6G8Q2"/>
<name>A0A6I6G8Q2_9BACT</name>
<dbReference type="Pfam" id="PF12697">
    <property type="entry name" value="Abhydrolase_6"/>
    <property type="match status" value="1"/>
</dbReference>
<dbReference type="RefSeq" id="WP_157479469.1">
    <property type="nucleotide sequence ID" value="NZ_CP046566.1"/>
</dbReference>
<evidence type="ECO:0000313" key="4">
    <source>
        <dbReference type="EMBL" id="QGW29116.1"/>
    </source>
</evidence>
<keyword evidence="5" id="KW-1185">Reference proteome</keyword>
<dbReference type="Proteomes" id="UP000426027">
    <property type="component" value="Chromosome"/>
</dbReference>
<dbReference type="KEGG" id="fls:GLV81_14270"/>
<dbReference type="InterPro" id="IPR050266">
    <property type="entry name" value="AB_hydrolase_sf"/>
</dbReference>
<feature type="chain" id="PRO_5026309639" evidence="2">
    <location>
        <begin position="21"/>
        <end position="312"/>
    </location>
</feature>
<dbReference type="PRINTS" id="PR00111">
    <property type="entry name" value="ABHYDROLASE"/>
</dbReference>
<feature type="signal peptide" evidence="2">
    <location>
        <begin position="1"/>
        <end position="20"/>
    </location>
</feature>
<reference evidence="4 5" key="1">
    <citation type="submission" date="2019-11" db="EMBL/GenBank/DDBJ databases">
        <authorList>
            <person name="Im W.T."/>
        </authorList>
    </citation>
    <scope>NUCLEOTIDE SEQUENCE [LARGE SCALE GENOMIC DNA]</scope>
    <source>
        <strain evidence="4 5">SB-02</strain>
    </source>
</reference>
<gene>
    <name evidence="4" type="ORF">GLV81_14270</name>
</gene>
<keyword evidence="1 4" id="KW-0378">Hydrolase</keyword>
<accession>A0A6I6G8Q2</accession>
<keyword evidence="2" id="KW-0732">Signal</keyword>
<protein>
    <submittedName>
        <fullName evidence="4">Alpha/beta fold hydrolase</fullName>
    </submittedName>
</protein>
<dbReference type="InterPro" id="IPR029058">
    <property type="entry name" value="AB_hydrolase_fold"/>
</dbReference>
<feature type="domain" description="AB hydrolase-1" evidence="3">
    <location>
        <begin position="54"/>
        <end position="303"/>
    </location>
</feature>
<evidence type="ECO:0000313" key="5">
    <source>
        <dbReference type="Proteomes" id="UP000426027"/>
    </source>
</evidence>
<evidence type="ECO:0000256" key="1">
    <source>
        <dbReference type="ARBA" id="ARBA00022801"/>
    </source>
</evidence>
<proteinExistence type="predicted"/>
<dbReference type="PANTHER" id="PTHR43798">
    <property type="entry name" value="MONOACYLGLYCEROL LIPASE"/>
    <property type="match status" value="1"/>
</dbReference>
<sequence>MKQLTGIAFVLMLMVTTASAQTNCSFNWGWRMQTAQLSNQLSVSYFDTGKGQPIVLLHGLGGHAAHWLQNIDGLVKAGHRVIAINLPGYGSSQPMLANDAAKQLHNYTFVVQALVEKLALKKVLLTGHSMGGQIAMLISLQQPKWLEKLVLAAPAGLETFTAQEASLLKQYATPAFFKQQDSATIARNVKTSFYNMPASAAALIQERNSMKSCAGFDDYCKTISAGVAGMLGAPVVDQLSQIRVPVLVVFGKQDASIPNKLLHPQMQHADVMNVALQHIPTVSAVWLEETGHMLQWEQPAAFHNALLTFIHQ</sequence>
<evidence type="ECO:0000256" key="2">
    <source>
        <dbReference type="SAM" id="SignalP"/>
    </source>
</evidence>
<dbReference type="PANTHER" id="PTHR43798:SF31">
    <property type="entry name" value="AB HYDROLASE SUPERFAMILY PROTEIN YCLE"/>
    <property type="match status" value="1"/>
</dbReference>
<dbReference type="EMBL" id="CP046566">
    <property type="protein sequence ID" value="QGW29116.1"/>
    <property type="molecule type" value="Genomic_DNA"/>
</dbReference>
<dbReference type="SUPFAM" id="SSF53474">
    <property type="entry name" value="alpha/beta-Hydrolases"/>
    <property type="match status" value="1"/>
</dbReference>
<dbReference type="PRINTS" id="PR00412">
    <property type="entry name" value="EPOXHYDRLASE"/>
</dbReference>
<dbReference type="GO" id="GO:0016020">
    <property type="term" value="C:membrane"/>
    <property type="evidence" value="ECO:0007669"/>
    <property type="project" value="TreeGrafter"/>
</dbReference>
<organism evidence="4 5">
    <name type="scientific">Phnomibacter ginsenosidimutans</name>
    <dbReference type="NCBI Taxonomy" id="2676868"/>
    <lineage>
        <taxon>Bacteria</taxon>
        <taxon>Pseudomonadati</taxon>
        <taxon>Bacteroidota</taxon>
        <taxon>Chitinophagia</taxon>
        <taxon>Chitinophagales</taxon>
        <taxon>Chitinophagaceae</taxon>
        <taxon>Phnomibacter</taxon>
    </lineage>
</organism>
<dbReference type="InterPro" id="IPR000639">
    <property type="entry name" value="Epox_hydrolase-like"/>
</dbReference>
<dbReference type="GO" id="GO:0016787">
    <property type="term" value="F:hydrolase activity"/>
    <property type="evidence" value="ECO:0007669"/>
    <property type="project" value="UniProtKB-KW"/>
</dbReference>
<evidence type="ECO:0000259" key="3">
    <source>
        <dbReference type="Pfam" id="PF12697"/>
    </source>
</evidence>
<dbReference type="InterPro" id="IPR000073">
    <property type="entry name" value="AB_hydrolase_1"/>
</dbReference>
<dbReference type="Gene3D" id="3.40.50.1820">
    <property type="entry name" value="alpha/beta hydrolase"/>
    <property type="match status" value="1"/>
</dbReference>